<evidence type="ECO:0000313" key="1">
    <source>
        <dbReference type="EMBL" id="CAH2218040.1"/>
    </source>
</evidence>
<keyword evidence="2" id="KW-1185">Reference proteome</keyword>
<gene>
    <name evidence="1" type="primary">jg11423</name>
    <name evidence="1" type="ORF">PAEG_LOCUS5915</name>
</gene>
<protein>
    <submittedName>
        <fullName evidence="1">Jg11423 protein</fullName>
    </submittedName>
</protein>
<proteinExistence type="predicted"/>
<accession>A0A8S4QY74</accession>
<comment type="caution">
    <text evidence="1">The sequence shown here is derived from an EMBL/GenBank/DDBJ whole genome shotgun (WGS) entry which is preliminary data.</text>
</comment>
<dbReference type="EMBL" id="CAKXAJ010018981">
    <property type="protein sequence ID" value="CAH2218040.1"/>
    <property type="molecule type" value="Genomic_DNA"/>
</dbReference>
<organism evidence="1 2">
    <name type="scientific">Pararge aegeria aegeria</name>
    <dbReference type="NCBI Taxonomy" id="348720"/>
    <lineage>
        <taxon>Eukaryota</taxon>
        <taxon>Metazoa</taxon>
        <taxon>Ecdysozoa</taxon>
        <taxon>Arthropoda</taxon>
        <taxon>Hexapoda</taxon>
        <taxon>Insecta</taxon>
        <taxon>Pterygota</taxon>
        <taxon>Neoptera</taxon>
        <taxon>Endopterygota</taxon>
        <taxon>Lepidoptera</taxon>
        <taxon>Glossata</taxon>
        <taxon>Ditrysia</taxon>
        <taxon>Papilionoidea</taxon>
        <taxon>Nymphalidae</taxon>
        <taxon>Satyrinae</taxon>
        <taxon>Satyrini</taxon>
        <taxon>Parargina</taxon>
        <taxon>Pararge</taxon>
    </lineage>
</organism>
<dbReference type="Proteomes" id="UP000838756">
    <property type="component" value="Unassembled WGS sequence"/>
</dbReference>
<evidence type="ECO:0000313" key="2">
    <source>
        <dbReference type="Proteomes" id="UP000838756"/>
    </source>
</evidence>
<dbReference type="AlphaFoldDB" id="A0A8S4QY74"/>
<name>A0A8S4QY74_9NEOP</name>
<sequence length="120" mass="13619">MALQRSCIALAKFSQIKTIYTTSKDEWSARPHSSYRSLQLQRSKLMPRGYSRFVRNVDLHGDLDLSTTAQLMKSYQSPTLKMQSDTLVRLAGKRQLSPRGKDKNLSYPTALSTLRIHSSA</sequence>
<reference evidence="1" key="1">
    <citation type="submission" date="2022-03" db="EMBL/GenBank/DDBJ databases">
        <authorList>
            <person name="Lindestad O."/>
        </authorList>
    </citation>
    <scope>NUCLEOTIDE SEQUENCE</scope>
</reference>